<dbReference type="SUPFAM" id="SSF54593">
    <property type="entry name" value="Glyoxalase/Bleomycin resistance protein/Dihydroxybiphenyl dioxygenase"/>
    <property type="match status" value="1"/>
</dbReference>
<dbReference type="Proteomes" id="UP000612362">
    <property type="component" value="Unassembled WGS sequence"/>
</dbReference>
<evidence type="ECO:0000313" key="2">
    <source>
        <dbReference type="EMBL" id="GHO49294.1"/>
    </source>
</evidence>
<accession>A0A8J3IBZ7</accession>
<reference evidence="2" key="1">
    <citation type="submission" date="2020-10" db="EMBL/GenBank/DDBJ databases">
        <title>Taxonomic study of unclassified bacteria belonging to the class Ktedonobacteria.</title>
        <authorList>
            <person name="Yabe S."/>
            <person name="Wang C.M."/>
            <person name="Zheng Y."/>
            <person name="Sakai Y."/>
            <person name="Cavaletti L."/>
            <person name="Monciardini P."/>
            <person name="Donadio S."/>
        </authorList>
    </citation>
    <scope>NUCLEOTIDE SEQUENCE</scope>
    <source>
        <strain evidence="2">SOSP1-1</strain>
    </source>
</reference>
<keyword evidence="2" id="KW-0560">Oxidoreductase</keyword>
<comment type="caution">
    <text evidence="2">The sequence shown here is derived from an EMBL/GenBank/DDBJ whole genome shotgun (WGS) entry which is preliminary data.</text>
</comment>
<dbReference type="Pfam" id="PF00903">
    <property type="entry name" value="Glyoxalase"/>
    <property type="match status" value="1"/>
</dbReference>
<keyword evidence="3" id="KW-1185">Reference proteome</keyword>
<dbReference type="Gene3D" id="3.30.720.110">
    <property type="match status" value="1"/>
</dbReference>
<evidence type="ECO:0000259" key="1">
    <source>
        <dbReference type="PROSITE" id="PS51819"/>
    </source>
</evidence>
<dbReference type="RefSeq" id="WP_220198436.1">
    <property type="nucleotide sequence ID" value="NZ_BNJF01000005.1"/>
</dbReference>
<keyword evidence="2" id="KW-0223">Dioxygenase</keyword>
<dbReference type="InterPro" id="IPR029068">
    <property type="entry name" value="Glyas_Bleomycin-R_OHBP_Dase"/>
</dbReference>
<dbReference type="GO" id="GO:0051213">
    <property type="term" value="F:dioxygenase activity"/>
    <property type="evidence" value="ECO:0007669"/>
    <property type="project" value="UniProtKB-KW"/>
</dbReference>
<evidence type="ECO:0000313" key="3">
    <source>
        <dbReference type="Proteomes" id="UP000612362"/>
    </source>
</evidence>
<dbReference type="InterPro" id="IPR004360">
    <property type="entry name" value="Glyas_Fos-R_dOase_dom"/>
</dbReference>
<name>A0A8J3IBZ7_9CHLR</name>
<organism evidence="2 3">
    <name type="scientific">Ktedonospora formicarum</name>
    <dbReference type="NCBI Taxonomy" id="2778364"/>
    <lineage>
        <taxon>Bacteria</taxon>
        <taxon>Bacillati</taxon>
        <taxon>Chloroflexota</taxon>
        <taxon>Ktedonobacteria</taxon>
        <taxon>Ktedonobacterales</taxon>
        <taxon>Ktedonobacteraceae</taxon>
        <taxon>Ktedonospora</taxon>
    </lineage>
</organism>
<dbReference type="Gene3D" id="3.30.720.120">
    <property type="match status" value="1"/>
</dbReference>
<feature type="domain" description="VOC" evidence="1">
    <location>
        <begin position="9"/>
        <end position="123"/>
    </location>
</feature>
<proteinExistence type="predicted"/>
<dbReference type="AlphaFoldDB" id="A0A8J3IBZ7"/>
<protein>
    <submittedName>
        <fullName evidence="2">Extradiol dioxygenase</fullName>
    </submittedName>
</protein>
<dbReference type="PANTHER" id="PTHR34109:SF1">
    <property type="entry name" value="VOC DOMAIN-CONTAINING PROTEIN"/>
    <property type="match status" value="1"/>
</dbReference>
<sequence>MNMSHVRQGGGTVRPYLYGRPELLNFVVQVFGAQELERSPTSKGGNHIEVQVGDSIIVLETGEPSESATRSSVYVYVEDVDATYRRALEAGAISLIAPENKTYHERNAGVKDTFGNVWWIGSLLTSN</sequence>
<dbReference type="InterPro" id="IPR037523">
    <property type="entry name" value="VOC_core"/>
</dbReference>
<gene>
    <name evidence="2" type="ORF">KSX_74570</name>
</gene>
<dbReference type="PANTHER" id="PTHR34109">
    <property type="entry name" value="BNAUNNG04460D PROTEIN-RELATED"/>
    <property type="match status" value="1"/>
</dbReference>
<dbReference type="EMBL" id="BNJF01000005">
    <property type="protein sequence ID" value="GHO49294.1"/>
    <property type="molecule type" value="Genomic_DNA"/>
</dbReference>
<dbReference type="PROSITE" id="PS51819">
    <property type="entry name" value="VOC"/>
    <property type="match status" value="1"/>
</dbReference>